<dbReference type="InterPro" id="IPR051139">
    <property type="entry name" value="Mediator_complx_sub13"/>
</dbReference>
<keyword evidence="9" id="KW-1185">Reference proteome</keyword>
<reference evidence="8" key="1">
    <citation type="journal article" date="2023" name="Mol. Biol. Evol.">
        <title>Third-Generation Sequencing Reveals the Adaptive Role of the Epigenome in Three Deep-Sea Polychaetes.</title>
        <authorList>
            <person name="Perez M."/>
            <person name="Aroh O."/>
            <person name="Sun Y."/>
            <person name="Lan Y."/>
            <person name="Juniper S.K."/>
            <person name="Young C.R."/>
            <person name="Angers B."/>
            <person name="Qian P.Y."/>
        </authorList>
    </citation>
    <scope>NUCLEOTIDE SEQUENCE</scope>
    <source>
        <strain evidence="8">R07B-5</strain>
    </source>
</reference>
<evidence type="ECO:0000313" key="9">
    <source>
        <dbReference type="Proteomes" id="UP001209878"/>
    </source>
</evidence>
<sequence>MSSVDNHPTNSQLPEVHSLVTNVVLSDSILNLFKDHNFNSCTICVCNMNIDGTDVGLYLPHTSSEPQYKCTCGFSAVMNRKCGVNSGLFYEDEVDITGIRDERLEHRKSSLLAAEQGKDTVLPNRTSGNTVAGAAASAEVVPQDIMALLQSQFSTLYPSCTVLHNYRKTHTAIEHMSSDQVNKLEIQGKKMSFRSSVNSNWYCICQDPWPDILLPAFEKATRILK</sequence>
<dbReference type="Proteomes" id="UP001209878">
    <property type="component" value="Unassembled WGS sequence"/>
</dbReference>
<keyword evidence="7" id="KW-0539">Nucleus</keyword>
<accession>A0AAD9KIJ8</accession>
<keyword evidence="4" id="KW-0678">Repressor</keyword>
<evidence type="ECO:0000256" key="3">
    <source>
        <dbReference type="ARBA" id="ARBA00019618"/>
    </source>
</evidence>
<comment type="subcellular location">
    <subcellularLocation>
        <location evidence="1">Nucleus</location>
    </subcellularLocation>
</comment>
<evidence type="ECO:0000256" key="2">
    <source>
        <dbReference type="ARBA" id="ARBA00009354"/>
    </source>
</evidence>
<dbReference type="GO" id="GO:0016592">
    <property type="term" value="C:mediator complex"/>
    <property type="evidence" value="ECO:0007669"/>
    <property type="project" value="TreeGrafter"/>
</dbReference>
<organism evidence="8 9">
    <name type="scientific">Ridgeia piscesae</name>
    <name type="common">Tubeworm</name>
    <dbReference type="NCBI Taxonomy" id="27915"/>
    <lineage>
        <taxon>Eukaryota</taxon>
        <taxon>Metazoa</taxon>
        <taxon>Spiralia</taxon>
        <taxon>Lophotrochozoa</taxon>
        <taxon>Annelida</taxon>
        <taxon>Polychaeta</taxon>
        <taxon>Sedentaria</taxon>
        <taxon>Canalipalpata</taxon>
        <taxon>Sabellida</taxon>
        <taxon>Siboglinidae</taxon>
        <taxon>Ridgeia</taxon>
    </lineage>
</organism>
<gene>
    <name evidence="8" type="ORF">NP493_998g00027</name>
</gene>
<dbReference type="GO" id="GO:0003713">
    <property type="term" value="F:transcription coactivator activity"/>
    <property type="evidence" value="ECO:0007669"/>
    <property type="project" value="TreeGrafter"/>
</dbReference>
<evidence type="ECO:0000313" key="8">
    <source>
        <dbReference type="EMBL" id="KAK2172036.1"/>
    </source>
</evidence>
<comment type="caution">
    <text evidence="8">The sequence shown here is derived from an EMBL/GenBank/DDBJ whole genome shotgun (WGS) entry which is preliminary data.</text>
</comment>
<evidence type="ECO:0000256" key="4">
    <source>
        <dbReference type="ARBA" id="ARBA00022491"/>
    </source>
</evidence>
<protein>
    <recommendedName>
        <fullName evidence="3">Mediator of RNA polymerase II transcription subunit 13</fullName>
    </recommendedName>
</protein>
<dbReference type="GO" id="GO:0045944">
    <property type="term" value="P:positive regulation of transcription by RNA polymerase II"/>
    <property type="evidence" value="ECO:0007669"/>
    <property type="project" value="TreeGrafter"/>
</dbReference>
<comment type="similarity">
    <text evidence="2">Belongs to the Mediator complex subunit 13 family.</text>
</comment>
<dbReference type="PANTHER" id="PTHR48249">
    <property type="entry name" value="MEDIATOR OF RNA POLYMERASE II TRANSCRIPTION SUBUNIT 13"/>
    <property type="match status" value="1"/>
</dbReference>
<proteinExistence type="inferred from homology"/>
<name>A0AAD9KIJ8_RIDPI</name>
<evidence type="ECO:0000256" key="7">
    <source>
        <dbReference type="ARBA" id="ARBA00023242"/>
    </source>
</evidence>
<dbReference type="PANTHER" id="PTHR48249:SF3">
    <property type="entry name" value="MEDIATOR OF RNA POLYMERASE II TRANSCRIPTION SUBUNIT 13"/>
    <property type="match status" value="1"/>
</dbReference>
<evidence type="ECO:0000256" key="6">
    <source>
        <dbReference type="ARBA" id="ARBA00023163"/>
    </source>
</evidence>
<dbReference type="EMBL" id="JAODUO010000998">
    <property type="protein sequence ID" value="KAK2172036.1"/>
    <property type="molecule type" value="Genomic_DNA"/>
</dbReference>
<dbReference type="AlphaFoldDB" id="A0AAD9KIJ8"/>
<keyword evidence="6" id="KW-0804">Transcription</keyword>
<evidence type="ECO:0000256" key="5">
    <source>
        <dbReference type="ARBA" id="ARBA00023015"/>
    </source>
</evidence>
<keyword evidence="5" id="KW-0805">Transcription regulation</keyword>
<evidence type="ECO:0000256" key="1">
    <source>
        <dbReference type="ARBA" id="ARBA00004123"/>
    </source>
</evidence>